<proteinExistence type="predicted"/>
<gene>
    <name evidence="2" type="ORF">GN277_25780</name>
</gene>
<reference evidence="2 3" key="1">
    <citation type="submission" date="2019-12" db="EMBL/GenBank/DDBJ databases">
        <title>Sporaefaciens musculi gen. nov., sp. nov., a novel bacterium isolated from the caecum of an obese mouse.</title>
        <authorList>
            <person name="Rasmussen T.S."/>
            <person name="Streidl T."/>
            <person name="Hitch T.C.A."/>
            <person name="Wortmann E."/>
            <person name="Deptula P."/>
            <person name="Hansen M."/>
            <person name="Nielsen D.S."/>
            <person name="Clavel T."/>
            <person name="Vogensen F.K."/>
        </authorList>
    </citation>
    <scope>NUCLEOTIDE SEQUENCE [LARGE SCALE GENOMIC DNA]</scope>
    <source>
        <strain evidence="2 3">WCA-9-b2</strain>
    </source>
</reference>
<dbReference type="EMBL" id="WUQX01000001">
    <property type="protein sequence ID" value="MXP78624.1"/>
    <property type="molecule type" value="Genomic_DNA"/>
</dbReference>
<protein>
    <submittedName>
        <fullName evidence="2">DUF3846 domain-containing protein</fullName>
    </submittedName>
</protein>
<keyword evidence="3" id="KW-1185">Reference proteome</keyword>
<dbReference type="InterPro" id="IPR024559">
    <property type="entry name" value="DUF3846"/>
</dbReference>
<comment type="caution">
    <text evidence="2">The sequence shown here is derived from an EMBL/GenBank/DDBJ whole genome shotgun (WGS) entry which is preliminary data.</text>
</comment>
<evidence type="ECO:0000259" key="1">
    <source>
        <dbReference type="Pfam" id="PF12957"/>
    </source>
</evidence>
<sequence length="153" mass="16103">MKQSMDILIVEPGKAPRPAALPDNTLEAVEAALGGTAQVGCFLPQRVLMISREDAGGLAPNRCIPGGKGVVSGTFLLCGIPEEGCLFASLNPGQQKAFQELFARPGEFMMVGSEVYADPDDMADKVYSLWDTLGNGETVVLTKWGGQAQGMAV</sequence>
<organism evidence="2 3">
    <name type="scientific">Sporofaciens musculi</name>
    <dbReference type="NCBI Taxonomy" id="2681861"/>
    <lineage>
        <taxon>Bacteria</taxon>
        <taxon>Bacillati</taxon>
        <taxon>Bacillota</taxon>
        <taxon>Clostridia</taxon>
        <taxon>Lachnospirales</taxon>
        <taxon>Lachnospiraceae</taxon>
        <taxon>Sporofaciens</taxon>
    </lineage>
</organism>
<dbReference type="Pfam" id="PF12957">
    <property type="entry name" value="DUF3846"/>
    <property type="match status" value="1"/>
</dbReference>
<evidence type="ECO:0000313" key="3">
    <source>
        <dbReference type="Proteomes" id="UP000460412"/>
    </source>
</evidence>
<accession>A0A7X3SLG6</accession>
<feature type="domain" description="DUF3846" evidence="1">
    <location>
        <begin position="5"/>
        <end position="102"/>
    </location>
</feature>
<evidence type="ECO:0000313" key="2">
    <source>
        <dbReference type="EMBL" id="MXP78624.1"/>
    </source>
</evidence>
<dbReference type="RefSeq" id="WP_129174655.1">
    <property type="nucleotide sequence ID" value="NZ_WUQX01000001.1"/>
</dbReference>
<name>A0A7X3SLG6_9FIRM</name>
<dbReference type="Proteomes" id="UP000460412">
    <property type="component" value="Unassembled WGS sequence"/>
</dbReference>
<dbReference type="AlphaFoldDB" id="A0A7X3SLG6"/>